<dbReference type="EMBL" id="JAQQWI010000007">
    <property type="protein sequence ID" value="KAK8028860.1"/>
    <property type="molecule type" value="Genomic_DNA"/>
</dbReference>
<keyword evidence="3" id="KW-1185">Reference proteome</keyword>
<gene>
    <name evidence="2" type="ORF">PG991_005916</name>
</gene>
<evidence type="ECO:0000313" key="2">
    <source>
        <dbReference type="EMBL" id="KAK8028860.1"/>
    </source>
</evidence>
<dbReference type="Proteomes" id="UP001396898">
    <property type="component" value="Unassembled WGS sequence"/>
</dbReference>
<organism evidence="2 3">
    <name type="scientific">Apiospora marii</name>
    <dbReference type="NCBI Taxonomy" id="335849"/>
    <lineage>
        <taxon>Eukaryota</taxon>
        <taxon>Fungi</taxon>
        <taxon>Dikarya</taxon>
        <taxon>Ascomycota</taxon>
        <taxon>Pezizomycotina</taxon>
        <taxon>Sordariomycetes</taxon>
        <taxon>Xylariomycetidae</taxon>
        <taxon>Amphisphaeriales</taxon>
        <taxon>Apiosporaceae</taxon>
        <taxon>Apiospora</taxon>
    </lineage>
</organism>
<sequence length="399" mass="41019">MSHSQSHGGRASSSRDHDVWGPRPRRCARPLAEDQRVAVLLLREARDHEVGQHALGVGGGDLDAPARRQVREPFQGRLEAAGPLDVLDEVVEGEEAGQDQGRDVEGLAAAVVVLGVAVHAGLDPGQARLEVGVAAGVGRLEDAVEVPHQVVVHVAAGLGIGAAALVGHLLPLAGRHGRGGLVLQVLEVAEAHLGGAGAHLDKLLDDAPAAVDDGEPERRRVEAVAVGAGVVGPVHALAPAAVDGLLVDGHVVLHHAHDQLVAVAAVRDGVVDGQGAVAGLLGLGAALLEQELLAGVPLVVVALALVEADPGRGVQQLAADAVRDRGALGDRALDGLLEQRVVGRGEDVLVLLGSLLLGRLRLRPTSGLLSLGIRLSCVVTGFALRTWRLRGHRHTQGSR</sequence>
<name>A0ABR1SBT9_9PEZI</name>
<proteinExistence type="predicted"/>
<reference evidence="2 3" key="1">
    <citation type="submission" date="2023-01" db="EMBL/GenBank/DDBJ databases">
        <title>Analysis of 21 Apiospora genomes using comparative genomics revels a genus with tremendous synthesis potential of carbohydrate active enzymes and secondary metabolites.</title>
        <authorList>
            <person name="Sorensen T."/>
        </authorList>
    </citation>
    <scope>NUCLEOTIDE SEQUENCE [LARGE SCALE GENOMIC DNA]</scope>
    <source>
        <strain evidence="2 3">CBS 20057</strain>
    </source>
</reference>
<evidence type="ECO:0000313" key="3">
    <source>
        <dbReference type="Proteomes" id="UP001396898"/>
    </source>
</evidence>
<evidence type="ECO:0000256" key="1">
    <source>
        <dbReference type="SAM" id="MobiDB-lite"/>
    </source>
</evidence>
<accession>A0ABR1SBT9</accession>
<protein>
    <submittedName>
        <fullName evidence="2">Uncharacterized protein</fullName>
    </submittedName>
</protein>
<comment type="caution">
    <text evidence="2">The sequence shown here is derived from an EMBL/GenBank/DDBJ whole genome shotgun (WGS) entry which is preliminary data.</text>
</comment>
<feature type="region of interest" description="Disordered" evidence="1">
    <location>
        <begin position="1"/>
        <end position="27"/>
    </location>
</feature>